<dbReference type="EMBL" id="QDEB01060981">
    <property type="protein sequence ID" value="RZC36536.1"/>
    <property type="molecule type" value="Genomic_DNA"/>
</dbReference>
<evidence type="ECO:0000313" key="2">
    <source>
        <dbReference type="EMBL" id="RZC36536.1"/>
    </source>
</evidence>
<gene>
    <name evidence="2" type="ORF">BDFB_013462</name>
</gene>
<dbReference type="AlphaFoldDB" id="A0A482VUY0"/>
<proteinExistence type="predicted"/>
<reference evidence="2 3" key="1">
    <citation type="submission" date="2017-03" db="EMBL/GenBank/DDBJ databases">
        <title>Genome of the blue death feigning beetle - Asbolus verrucosus.</title>
        <authorList>
            <person name="Rider S.D."/>
        </authorList>
    </citation>
    <scope>NUCLEOTIDE SEQUENCE [LARGE SCALE GENOMIC DNA]</scope>
    <source>
        <strain evidence="2">Butters</strain>
        <tissue evidence="2">Head and leg muscle</tissue>
    </source>
</reference>
<comment type="caution">
    <text evidence="2">The sequence shown here is derived from an EMBL/GenBank/DDBJ whole genome shotgun (WGS) entry which is preliminary data.</text>
</comment>
<feature type="region of interest" description="Disordered" evidence="1">
    <location>
        <begin position="38"/>
        <end position="61"/>
    </location>
</feature>
<feature type="compositionally biased region" description="Basic and acidic residues" evidence="1">
    <location>
        <begin position="46"/>
        <end position="57"/>
    </location>
</feature>
<organism evidence="2 3">
    <name type="scientific">Asbolus verrucosus</name>
    <name type="common">Desert ironclad beetle</name>
    <dbReference type="NCBI Taxonomy" id="1661398"/>
    <lineage>
        <taxon>Eukaryota</taxon>
        <taxon>Metazoa</taxon>
        <taxon>Ecdysozoa</taxon>
        <taxon>Arthropoda</taxon>
        <taxon>Hexapoda</taxon>
        <taxon>Insecta</taxon>
        <taxon>Pterygota</taxon>
        <taxon>Neoptera</taxon>
        <taxon>Endopterygota</taxon>
        <taxon>Coleoptera</taxon>
        <taxon>Polyphaga</taxon>
        <taxon>Cucujiformia</taxon>
        <taxon>Tenebrionidae</taxon>
        <taxon>Pimeliinae</taxon>
        <taxon>Asbolus</taxon>
    </lineage>
</organism>
<name>A0A482VUY0_ASBVE</name>
<sequence>MVSEKVNFNWGLDFDDTNYKSCFARSVAVNSQYKQLRTSDMQQLQPEEKDSSQESSKRLSARPLPPVIEPIVEGVKLRKVSVFLL</sequence>
<evidence type="ECO:0000313" key="3">
    <source>
        <dbReference type="Proteomes" id="UP000292052"/>
    </source>
</evidence>
<dbReference type="Proteomes" id="UP000292052">
    <property type="component" value="Unassembled WGS sequence"/>
</dbReference>
<protein>
    <submittedName>
        <fullName evidence="2">Uncharacterized protein</fullName>
    </submittedName>
</protein>
<evidence type="ECO:0000256" key="1">
    <source>
        <dbReference type="SAM" id="MobiDB-lite"/>
    </source>
</evidence>
<keyword evidence="3" id="KW-1185">Reference proteome</keyword>
<dbReference type="OrthoDB" id="6778105at2759"/>
<accession>A0A482VUY0</accession>